<dbReference type="PANTHER" id="PTHR43802:SF1">
    <property type="entry name" value="IP11341P-RELATED"/>
    <property type="match status" value="1"/>
</dbReference>
<dbReference type="InterPro" id="IPR014748">
    <property type="entry name" value="Enoyl-CoA_hydra_C"/>
</dbReference>
<dbReference type="SUPFAM" id="SSF52096">
    <property type="entry name" value="ClpP/crotonase"/>
    <property type="match status" value="1"/>
</dbReference>
<comment type="similarity">
    <text evidence="1">Belongs to the enoyl-CoA hydratase/isomerase family.</text>
</comment>
<dbReference type="Gene3D" id="3.90.226.10">
    <property type="entry name" value="2-enoyl-CoA Hydratase, Chain A, domain 1"/>
    <property type="match status" value="1"/>
</dbReference>
<comment type="caution">
    <text evidence="2">The sequence shown here is derived from an EMBL/GenBank/DDBJ whole genome shotgun (WGS) entry which is preliminary data.</text>
</comment>
<organism evidence="2">
    <name type="scientific">candidate division CPR3 bacterium</name>
    <dbReference type="NCBI Taxonomy" id="2268181"/>
    <lineage>
        <taxon>Bacteria</taxon>
        <taxon>Bacteria division CPR3</taxon>
    </lineage>
</organism>
<name>A0A7V3N6H3_UNCC3</name>
<dbReference type="PANTHER" id="PTHR43802">
    <property type="entry name" value="ENOYL-COA HYDRATASE"/>
    <property type="match status" value="1"/>
</dbReference>
<evidence type="ECO:0000256" key="1">
    <source>
        <dbReference type="ARBA" id="ARBA00005254"/>
    </source>
</evidence>
<evidence type="ECO:0000313" key="2">
    <source>
        <dbReference type="EMBL" id="HFZ09390.1"/>
    </source>
</evidence>
<dbReference type="Gene3D" id="1.10.12.10">
    <property type="entry name" value="Lyase 2-enoyl-coa Hydratase, Chain A, domain 2"/>
    <property type="match status" value="1"/>
</dbReference>
<protein>
    <submittedName>
        <fullName evidence="2">Enoyl-CoA hydratase/isomerase family protein</fullName>
    </submittedName>
</protein>
<proteinExistence type="inferred from homology"/>
<dbReference type="AlphaFoldDB" id="A0A7V3N6H3"/>
<dbReference type="CDD" id="cd06558">
    <property type="entry name" value="crotonase-like"/>
    <property type="match status" value="1"/>
</dbReference>
<sequence length="265" mass="29476">MDYKDIILEKEKHIAILMLNRPEKLNAITYDMRQSISHALLELQQDDDIRAIILTGAGKGFCSGADVQLQVIRDAAVSSEQISRKSILELVGSFILSFEVVNKPIIAAINGIAAGVGLTLALVCDIRIASTKSRFSAIWVKRGLIPDGGATYLLPLILGMDKALELAFTGEIIEAEEAERIGLVTRIVPHEELLLRAKELAEKISVNPPIAIEMMKRIMLQTLRSILRDHLIFESYAQNICRGTEDAKEARRAFLEKREPEFKGK</sequence>
<dbReference type="InterPro" id="IPR029045">
    <property type="entry name" value="ClpP/crotonase-like_dom_sf"/>
</dbReference>
<reference evidence="2" key="1">
    <citation type="journal article" date="2020" name="mSystems">
        <title>Genome- and Community-Level Interaction Insights into Carbon Utilization and Element Cycling Functions of Hydrothermarchaeota in Hydrothermal Sediment.</title>
        <authorList>
            <person name="Zhou Z."/>
            <person name="Liu Y."/>
            <person name="Xu W."/>
            <person name="Pan J."/>
            <person name="Luo Z.H."/>
            <person name="Li M."/>
        </authorList>
    </citation>
    <scope>NUCLEOTIDE SEQUENCE [LARGE SCALE GENOMIC DNA]</scope>
    <source>
        <strain evidence="2">SpSt-757</strain>
    </source>
</reference>
<keyword evidence="2" id="KW-0413">Isomerase</keyword>
<gene>
    <name evidence="2" type="ORF">ENV41_04605</name>
</gene>
<accession>A0A7V3N6H3</accession>
<dbReference type="Pfam" id="PF00378">
    <property type="entry name" value="ECH_1"/>
    <property type="match status" value="1"/>
</dbReference>
<dbReference type="EMBL" id="DTGG01000140">
    <property type="protein sequence ID" value="HFZ09390.1"/>
    <property type="molecule type" value="Genomic_DNA"/>
</dbReference>
<dbReference type="InterPro" id="IPR001753">
    <property type="entry name" value="Enoyl-CoA_hydra/iso"/>
</dbReference>
<dbReference type="GO" id="GO:0016853">
    <property type="term" value="F:isomerase activity"/>
    <property type="evidence" value="ECO:0007669"/>
    <property type="project" value="UniProtKB-KW"/>
</dbReference>